<name>A0AA38XAQ7_9EURO</name>
<sequence length="602" mass="67486">MGDTDINPSVGAIVHSDVLVIGAGFSGISMLHRLRKAGFNTKVFESGGDFGGVWYWNRYPGARVDSEWPYYQLNIPEVYRDWEFKEKFPNHKEIREYCAHIDKVLDLRKDVQFNAHVIDARYSTSEEQWTVKTEQGHIAISKYLVLCTGLLHRRHIPDFPGLTTYRGVIHHTGFWPEDMSVKGKKVGVIGAGATAVQVVQELAKEADQLTVLMRRPSLCLPMGQRPVTAEEQRGWKSYFDTLFKAGRQSRAGFPGGVEPVGVLNVSAEERERHFENIWARGGFNFLMCNYNDVIVDKEANKVVYDFWAKKIGARMTDAKKRELMVPKEAPYFFGTKRSPLEQDYYEMLDRPNVDIVNLNESPLKSFNEKGLLLEGDQQLDFDVVVLATGFDSFSGSLTQMGLKNKDGVDIEEVWRDGIRTYLGMTFHGFPNCFMVYSPHAPTALSNGPTIIEAQADFILAVIEKLEKEGAKSIEPIKAAEDEWDGMIDAMSKYTLIPLTNSWWNAANVPGKRIQMLTHVGGIQMYEEQCRGTLADWKGFTVVHGKNGVVEENGAAKENGVVKENGVAKENDVTKESVVAKENGVPKEISLVETNGLEANGPL</sequence>
<dbReference type="PANTHER" id="PTHR43098">
    <property type="entry name" value="L-ORNITHINE N(5)-MONOOXYGENASE-RELATED"/>
    <property type="match status" value="1"/>
</dbReference>
<evidence type="ECO:0000256" key="3">
    <source>
        <dbReference type="ARBA" id="ARBA00022630"/>
    </source>
</evidence>
<dbReference type="InterPro" id="IPR020946">
    <property type="entry name" value="Flavin_mOase-like"/>
</dbReference>
<keyword evidence="9" id="KW-1185">Reference proteome</keyword>
<keyword evidence="5" id="KW-0521">NADP</keyword>
<evidence type="ECO:0000256" key="5">
    <source>
        <dbReference type="ARBA" id="ARBA00022857"/>
    </source>
</evidence>
<dbReference type="Proteomes" id="UP001172673">
    <property type="component" value="Unassembled WGS sequence"/>
</dbReference>
<evidence type="ECO:0008006" key="10">
    <source>
        <dbReference type="Google" id="ProtNLM"/>
    </source>
</evidence>
<evidence type="ECO:0000256" key="7">
    <source>
        <dbReference type="ARBA" id="ARBA00023033"/>
    </source>
</evidence>
<dbReference type="GO" id="GO:0050661">
    <property type="term" value="F:NADP binding"/>
    <property type="evidence" value="ECO:0007669"/>
    <property type="project" value="InterPro"/>
</dbReference>
<dbReference type="GO" id="GO:0050660">
    <property type="term" value="F:flavin adenine dinucleotide binding"/>
    <property type="evidence" value="ECO:0007669"/>
    <property type="project" value="InterPro"/>
</dbReference>
<comment type="cofactor">
    <cofactor evidence="1">
        <name>FAD</name>
        <dbReference type="ChEBI" id="CHEBI:57692"/>
    </cofactor>
</comment>
<dbReference type="InterPro" id="IPR050775">
    <property type="entry name" value="FAD-binding_Monooxygenases"/>
</dbReference>
<dbReference type="GO" id="GO:0004499">
    <property type="term" value="F:N,N-dimethylaniline monooxygenase activity"/>
    <property type="evidence" value="ECO:0007669"/>
    <property type="project" value="InterPro"/>
</dbReference>
<keyword evidence="7" id="KW-0503">Monooxygenase</keyword>
<evidence type="ECO:0000256" key="6">
    <source>
        <dbReference type="ARBA" id="ARBA00023002"/>
    </source>
</evidence>
<keyword evidence="3" id="KW-0285">Flavoprotein</keyword>
<evidence type="ECO:0000313" key="8">
    <source>
        <dbReference type="EMBL" id="KAJ9610009.1"/>
    </source>
</evidence>
<dbReference type="PRINTS" id="PR00370">
    <property type="entry name" value="FMOXYGENASE"/>
</dbReference>
<evidence type="ECO:0000313" key="9">
    <source>
        <dbReference type="Proteomes" id="UP001172673"/>
    </source>
</evidence>
<evidence type="ECO:0000256" key="2">
    <source>
        <dbReference type="ARBA" id="ARBA00010139"/>
    </source>
</evidence>
<proteinExistence type="inferred from homology"/>
<comment type="caution">
    <text evidence="8">The sequence shown here is derived from an EMBL/GenBank/DDBJ whole genome shotgun (WGS) entry which is preliminary data.</text>
</comment>
<accession>A0AA38XAQ7</accession>
<dbReference type="AlphaFoldDB" id="A0AA38XAQ7"/>
<keyword evidence="4" id="KW-0274">FAD</keyword>
<dbReference type="PANTHER" id="PTHR43098:SF3">
    <property type="entry name" value="L-ORNITHINE N(5)-MONOOXYGENASE-RELATED"/>
    <property type="match status" value="1"/>
</dbReference>
<organism evidence="8 9">
    <name type="scientific">Cladophialophora chaetospira</name>
    <dbReference type="NCBI Taxonomy" id="386627"/>
    <lineage>
        <taxon>Eukaryota</taxon>
        <taxon>Fungi</taxon>
        <taxon>Dikarya</taxon>
        <taxon>Ascomycota</taxon>
        <taxon>Pezizomycotina</taxon>
        <taxon>Eurotiomycetes</taxon>
        <taxon>Chaetothyriomycetidae</taxon>
        <taxon>Chaetothyriales</taxon>
        <taxon>Herpotrichiellaceae</taxon>
        <taxon>Cladophialophora</taxon>
    </lineage>
</organism>
<gene>
    <name evidence="8" type="ORF">H2200_006339</name>
</gene>
<dbReference type="Pfam" id="PF00743">
    <property type="entry name" value="FMO-like"/>
    <property type="match status" value="1"/>
</dbReference>
<dbReference type="Gene3D" id="3.50.50.60">
    <property type="entry name" value="FAD/NAD(P)-binding domain"/>
    <property type="match status" value="2"/>
</dbReference>
<comment type="similarity">
    <text evidence="2">Belongs to the FAD-binding monooxygenase family.</text>
</comment>
<dbReference type="EMBL" id="JAPDRK010000008">
    <property type="protein sequence ID" value="KAJ9610009.1"/>
    <property type="molecule type" value="Genomic_DNA"/>
</dbReference>
<protein>
    <recommendedName>
        <fullName evidence="10">Baeyer-Villiger monooxygenase</fullName>
    </recommendedName>
</protein>
<dbReference type="InterPro" id="IPR036188">
    <property type="entry name" value="FAD/NAD-bd_sf"/>
</dbReference>
<reference evidence="8" key="1">
    <citation type="submission" date="2022-10" db="EMBL/GenBank/DDBJ databases">
        <title>Culturing micro-colonial fungi from biological soil crusts in the Mojave desert and describing Neophaeococcomyces mojavensis, and introducing the new genera and species Taxawa tesnikishii.</title>
        <authorList>
            <person name="Kurbessoian T."/>
            <person name="Stajich J.E."/>
        </authorList>
    </citation>
    <scope>NUCLEOTIDE SEQUENCE</scope>
    <source>
        <strain evidence="8">TK_41</strain>
    </source>
</reference>
<evidence type="ECO:0000256" key="4">
    <source>
        <dbReference type="ARBA" id="ARBA00022827"/>
    </source>
</evidence>
<keyword evidence="6" id="KW-0560">Oxidoreductase</keyword>
<dbReference type="SUPFAM" id="SSF51905">
    <property type="entry name" value="FAD/NAD(P)-binding domain"/>
    <property type="match status" value="1"/>
</dbReference>
<dbReference type="InterPro" id="IPR000960">
    <property type="entry name" value="Flavin_mOase"/>
</dbReference>
<evidence type="ECO:0000256" key="1">
    <source>
        <dbReference type="ARBA" id="ARBA00001974"/>
    </source>
</evidence>